<dbReference type="SUPFAM" id="SSF49503">
    <property type="entry name" value="Cupredoxins"/>
    <property type="match status" value="1"/>
</dbReference>
<dbReference type="GO" id="GO:0016491">
    <property type="term" value="F:oxidoreductase activity"/>
    <property type="evidence" value="ECO:0007669"/>
    <property type="project" value="InterPro"/>
</dbReference>
<gene>
    <name evidence="3" type="ORF">AVDCRST_MAG93-8571</name>
</gene>
<evidence type="ECO:0000256" key="1">
    <source>
        <dbReference type="ARBA" id="ARBA00022723"/>
    </source>
</evidence>
<keyword evidence="1" id="KW-0479">Metal-binding</keyword>
<dbReference type="GO" id="GO:0005507">
    <property type="term" value="F:copper ion binding"/>
    <property type="evidence" value="ECO:0007669"/>
    <property type="project" value="InterPro"/>
</dbReference>
<proteinExistence type="predicted"/>
<feature type="domain" description="Plastocyanin-like" evidence="2">
    <location>
        <begin position="95"/>
        <end position="131"/>
    </location>
</feature>
<reference evidence="3" key="1">
    <citation type="submission" date="2020-02" db="EMBL/GenBank/DDBJ databases">
        <authorList>
            <person name="Meier V. D."/>
        </authorList>
    </citation>
    <scope>NUCLEOTIDE SEQUENCE</scope>
    <source>
        <strain evidence="3">AVDCRST_MAG93</strain>
    </source>
</reference>
<name>A0A6J4MZB0_9CHLR</name>
<dbReference type="EMBL" id="CADCTR010002888">
    <property type="protein sequence ID" value="CAA9373077.1"/>
    <property type="molecule type" value="Genomic_DNA"/>
</dbReference>
<dbReference type="Gene3D" id="2.60.40.420">
    <property type="entry name" value="Cupredoxins - blue copper proteins"/>
    <property type="match status" value="1"/>
</dbReference>
<feature type="non-terminal residue" evidence="3">
    <location>
        <position position="1"/>
    </location>
</feature>
<dbReference type="Pfam" id="PF07731">
    <property type="entry name" value="Cu-oxidase_2"/>
    <property type="match status" value="2"/>
</dbReference>
<organism evidence="3">
    <name type="scientific">uncultured Chloroflexia bacterium</name>
    <dbReference type="NCBI Taxonomy" id="1672391"/>
    <lineage>
        <taxon>Bacteria</taxon>
        <taxon>Bacillati</taxon>
        <taxon>Chloroflexota</taxon>
        <taxon>Chloroflexia</taxon>
        <taxon>environmental samples</taxon>
    </lineage>
</organism>
<protein>
    <recommendedName>
        <fullName evidence="2">Plastocyanin-like domain-containing protein</fullName>
    </recommendedName>
</protein>
<sequence length="158" mass="17698">PNMPRVLFEKEGLFDAEQPLFNNMIAGNYEEWTVVNRSFSDHPFHIHQNPFLLTHINGKALPTPEWHDTIVVPGSFPQPSGPDGPQPNINTNPISSITFRTYFNPDTAGCFVMHCHIFSHEDHGMMQRLDILPGPNQPSVCMPEAMPQGGLGAPPHRH</sequence>
<feature type="domain" description="Plastocyanin-like" evidence="2">
    <location>
        <begin position="25"/>
        <end position="74"/>
    </location>
</feature>
<evidence type="ECO:0000313" key="3">
    <source>
        <dbReference type="EMBL" id="CAA9373077.1"/>
    </source>
</evidence>
<dbReference type="InterPro" id="IPR011706">
    <property type="entry name" value="Cu-oxidase_C"/>
</dbReference>
<dbReference type="PROSITE" id="PS00080">
    <property type="entry name" value="MULTICOPPER_OXIDASE2"/>
    <property type="match status" value="1"/>
</dbReference>
<evidence type="ECO:0000259" key="2">
    <source>
        <dbReference type="Pfam" id="PF07731"/>
    </source>
</evidence>
<accession>A0A6J4MZB0</accession>
<dbReference type="AlphaFoldDB" id="A0A6J4MZB0"/>
<dbReference type="InterPro" id="IPR002355">
    <property type="entry name" value="Cu_oxidase_Cu_BS"/>
</dbReference>
<dbReference type="InterPro" id="IPR008972">
    <property type="entry name" value="Cupredoxin"/>
</dbReference>